<sequence>MIDQLEDVEHRSTQSPQPVSNQDVVKQEKAKLSQYIKEKPAQSVLIGLGVGIGTGLILGTIFRGSSKYLPHDEVLTEKIGNHVKNSLREIAPASLMKHFRS</sequence>
<evidence type="ECO:0000256" key="1">
    <source>
        <dbReference type="SAM" id="MobiDB-lite"/>
    </source>
</evidence>
<feature type="compositionally biased region" description="Polar residues" evidence="1">
    <location>
        <begin position="13"/>
        <end position="24"/>
    </location>
</feature>
<dbReference type="OrthoDB" id="291079at2"/>
<name>A0A518I9J5_9PLAN</name>
<dbReference type="RefSeq" id="WP_145307780.1">
    <property type="nucleotide sequence ID" value="NZ_CP037452.1"/>
</dbReference>
<keyword evidence="2" id="KW-1133">Transmembrane helix</keyword>
<evidence type="ECO:0000313" key="4">
    <source>
        <dbReference type="Proteomes" id="UP000318313"/>
    </source>
</evidence>
<reference evidence="3 4" key="1">
    <citation type="submission" date="2019-03" db="EMBL/GenBank/DDBJ databases">
        <title>Deep-cultivation of Planctomycetes and their phenomic and genomic characterization uncovers novel biology.</title>
        <authorList>
            <person name="Wiegand S."/>
            <person name="Jogler M."/>
            <person name="Boedeker C."/>
            <person name="Pinto D."/>
            <person name="Vollmers J."/>
            <person name="Rivas-Marin E."/>
            <person name="Kohn T."/>
            <person name="Peeters S.H."/>
            <person name="Heuer A."/>
            <person name="Rast P."/>
            <person name="Oberbeckmann S."/>
            <person name="Bunk B."/>
            <person name="Jeske O."/>
            <person name="Meyerdierks A."/>
            <person name="Storesund J.E."/>
            <person name="Kallscheuer N."/>
            <person name="Luecker S."/>
            <person name="Lage O.M."/>
            <person name="Pohl T."/>
            <person name="Merkel B.J."/>
            <person name="Hornburger P."/>
            <person name="Mueller R.-W."/>
            <person name="Bruemmer F."/>
            <person name="Labrenz M."/>
            <person name="Spormann A.M."/>
            <person name="Op den Camp H."/>
            <person name="Overmann J."/>
            <person name="Amann R."/>
            <person name="Jetten M.S.M."/>
            <person name="Mascher T."/>
            <person name="Medema M.H."/>
            <person name="Devos D.P."/>
            <person name="Kaster A.-K."/>
            <person name="Ovreas L."/>
            <person name="Rohde M."/>
            <person name="Galperin M.Y."/>
            <person name="Jogler C."/>
        </authorList>
    </citation>
    <scope>NUCLEOTIDE SEQUENCE [LARGE SCALE GENOMIC DNA]</scope>
    <source>
        <strain evidence="3 4">Enr17</strain>
    </source>
</reference>
<proteinExistence type="predicted"/>
<keyword evidence="2" id="KW-0472">Membrane</keyword>
<organism evidence="3 4">
    <name type="scientific">Gimesia fumaroli</name>
    <dbReference type="NCBI Taxonomy" id="2527976"/>
    <lineage>
        <taxon>Bacteria</taxon>
        <taxon>Pseudomonadati</taxon>
        <taxon>Planctomycetota</taxon>
        <taxon>Planctomycetia</taxon>
        <taxon>Planctomycetales</taxon>
        <taxon>Planctomycetaceae</taxon>
        <taxon>Gimesia</taxon>
    </lineage>
</organism>
<accession>A0A518I9J5</accession>
<dbReference type="AlphaFoldDB" id="A0A518I9J5"/>
<feature type="region of interest" description="Disordered" evidence="1">
    <location>
        <begin position="1"/>
        <end position="24"/>
    </location>
</feature>
<keyword evidence="4" id="KW-1185">Reference proteome</keyword>
<gene>
    <name evidence="3" type="ORF">Enr17x_17880</name>
</gene>
<evidence type="ECO:0000313" key="3">
    <source>
        <dbReference type="EMBL" id="QDV49767.1"/>
    </source>
</evidence>
<keyword evidence="2" id="KW-0812">Transmembrane</keyword>
<protein>
    <submittedName>
        <fullName evidence="3">Uncharacterized protein</fullName>
    </submittedName>
</protein>
<dbReference type="EMBL" id="CP037452">
    <property type="protein sequence ID" value="QDV49767.1"/>
    <property type="molecule type" value="Genomic_DNA"/>
</dbReference>
<dbReference type="Proteomes" id="UP000318313">
    <property type="component" value="Chromosome"/>
</dbReference>
<feature type="transmembrane region" description="Helical" evidence="2">
    <location>
        <begin position="41"/>
        <end position="62"/>
    </location>
</feature>
<dbReference type="KEGG" id="gfm:Enr17x_17880"/>
<evidence type="ECO:0000256" key="2">
    <source>
        <dbReference type="SAM" id="Phobius"/>
    </source>
</evidence>